<dbReference type="OrthoDB" id="194611at2759"/>
<feature type="non-terminal residue" evidence="1">
    <location>
        <position position="1"/>
    </location>
</feature>
<protein>
    <submittedName>
        <fullName evidence="1">Uncharacterized protein</fullName>
    </submittedName>
</protein>
<evidence type="ECO:0000313" key="2">
    <source>
        <dbReference type="Proteomes" id="UP000054560"/>
    </source>
</evidence>
<name>A0A0L0FEZ2_9EUKA</name>
<reference evidence="1 2" key="1">
    <citation type="submission" date="2011-02" db="EMBL/GenBank/DDBJ databases">
        <title>The Genome Sequence of Sphaeroforma arctica JP610.</title>
        <authorList>
            <consortium name="The Broad Institute Genome Sequencing Platform"/>
            <person name="Russ C."/>
            <person name="Cuomo C."/>
            <person name="Young S.K."/>
            <person name="Zeng Q."/>
            <person name="Gargeya S."/>
            <person name="Alvarado L."/>
            <person name="Berlin A."/>
            <person name="Chapman S.B."/>
            <person name="Chen Z."/>
            <person name="Freedman E."/>
            <person name="Gellesch M."/>
            <person name="Goldberg J."/>
            <person name="Griggs A."/>
            <person name="Gujja S."/>
            <person name="Heilman E."/>
            <person name="Heiman D."/>
            <person name="Howarth C."/>
            <person name="Mehta T."/>
            <person name="Neiman D."/>
            <person name="Pearson M."/>
            <person name="Roberts A."/>
            <person name="Saif S."/>
            <person name="Shea T."/>
            <person name="Shenoy N."/>
            <person name="Sisk P."/>
            <person name="Stolte C."/>
            <person name="Sykes S."/>
            <person name="White J."/>
            <person name="Yandava C."/>
            <person name="Burger G."/>
            <person name="Gray M.W."/>
            <person name="Holland P.W.H."/>
            <person name="King N."/>
            <person name="Lang F.B.F."/>
            <person name="Roger A.J."/>
            <person name="Ruiz-Trillo I."/>
            <person name="Haas B."/>
            <person name="Nusbaum C."/>
            <person name="Birren B."/>
        </authorList>
    </citation>
    <scope>NUCLEOTIDE SEQUENCE [LARGE SCALE GENOMIC DNA]</scope>
    <source>
        <strain evidence="1 2">JP610</strain>
    </source>
</reference>
<dbReference type="Proteomes" id="UP000054560">
    <property type="component" value="Unassembled WGS sequence"/>
</dbReference>
<proteinExistence type="predicted"/>
<dbReference type="EMBL" id="KQ243686">
    <property type="protein sequence ID" value="KNC75349.1"/>
    <property type="molecule type" value="Genomic_DNA"/>
</dbReference>
<accession>A0A0L0FEZ2</accession>
<sequence length="64" mass="6981">AAERVAVETCFNDLPVNGPENKLYFIGNIPSGHMEYVYPDEYTAADKTKACDVCGVGVWLVVSL</sequence>
<organism evidence="1 2">
    <name type="scientific">Sphaeroforma arctica JP610</name>
    <dbReference type="NCBI Taxonomy" id="667725"/>
    <lineage>
        <taxon>Eukaryota</taxon>
        <taxon>Ichthyosporea</taxon>
        <taxon>Ichthyophonida</taxon>
        <taxon>Sphaeroforma</taxon>
    </lineage>
</organism>
<evidence type="ECO:0000313" key="1">
    <source>
        <dbReference type="EMBL" id="KNC75349.1"/>
    </source>
</evidence>
<dbReference type="GeneID" id="25912629"/>
<gene>
    <name evidence="1" type="ORF">SARC_12125</name>
</gene>
<keyword evidence="2" id="KW-1185">Reference proteome</keyword>
<dbReference type="RefSeq" id="XP_014149251.1">
    <property type="nucleotide sequence ID" value="XM_014293776.1"/>
</dbReference>
<dbReference type="AlphaFoldDB" id="A0A0L0FEZ2"/>